<feature type="domain" description="Sieve element occlusion N-terminal" evidence="2">
    <location>
        <begin position="21"/>
        <end position="183"/>
    </location>
</feature>
<accession>A0AAD8LE73</accession>
<sequence length="553" mass="64718">MINFDQYFIDAIQVINWHRWTHYRWDAKLALILATFSLAYSPDELENSMDILEQVPIITGHSTPLKPIFNSLSKLIHSVLMLTRCTIQFKELRSISSEVPFIRALNTIPTAIYWNVRGIIACAAHITCMGYEYETLSAEIQSRELSSLVPKINNLLEFLTNQLEEYNRALVKKKETYLTLEVLRKRNVLLLVSGLDMSLDDVSFLEQIYTDTHVQGLRMESLYDMVWVPIMESNVMNTDFVKVLEDMMNIMPWHSVYNPSNIDRVVKKSIRDRWSFRNKPVIVVLDPQGRELNLNALHMMWIWGPFAFPFTTTREKTMWRGEVWRLEFLVSGMDPIILEWARENKYIFLYGGDDIEWIRKFTNNARAMAKAASIPLEMAYVGQSKKRENVRRVMATINVEKLGYCWQDLRFVLFFWTRIESMLFSKIQLKQADDQDPITRHIKKLLVYDKGGSWALLCKGSQIMTYGHGSTMLQSFIDFNLWNEHIPKVGFDLAFKEYHDKLHGEGNNCCKFEFPVAVGRIPETMRCPECHRVMEKHTAFLCCHDQVGYLDTY</sequence>
<evidence type="ECO:0000313" key="4">
    <source>
        <dbReference type="EMBL" id="KAK1440915.1"/>
    </source>
</evidence>
<dbReference type="Pfam" id="PF14577">
    <property type="entry name" value="SEO_C"/>
    <property type="match status" value="1"/>
</dbReference>
<evidence type="ECO:0008006" key="6">
    <source>
        <dbReference type="Google" id="ProtNLM"/>
    </source>
</evidence>
<evidence type="ECO:0000313" key="5">
    <source>
        <dbReference type="Proteomes" id="UP001229421"/>
    </source>
</evidence>
<dbReference type="InterPro" id="IPR027944">
    <property type="entry name" value="SEO_C"/>
</dbReference>
<keyword evidence="1" id="KW-0175">Coiled coil</keyword>
<proteinExistence type="predicted"/>
<dbReference type="PANTHER" id="PTHR33232">
    <property type="entry name" value="PROTEIN SIEVE ELEMENT OCCLUSION B-LIKE"/>
    <property type="match status" value="1"/>
</dbReference>
<organism evidence="4 5">
    <name type="scientific">Tagetes erecta</name>
    <name type="common">African marigold</name>
    <dbReference type="NCBI Taxonomy" id="13708"/>
    <lineage>
        <taxon>Eukaryota</taxon>
        <taxon>Viridiplantae</taxon>
        <taxon>Streptophyta</taxon>
        <taxon>Embryophyta</taxon>
        <taxon>Tracheophyta</taxon>
        <taxon>Spermatophyta</taxon>
        <taxon>Magnoliopsida</taxon>
        <taxon>eudicotyledons</taxon>
        <taxon>Gunneridae</taxon>
        <taxon>Pentapetalae</taxon>
        <taxon>asterids</taxon>
        <taxon>campanulids</taxon>
        <taxon>Asterales</taxon>
        <taxon>Asteraceae</taxon>
        <taxon>Asteroideae</taxon>
        <taxon>Heliantheae alliance</taxon>
        <taxon>Tageteae</taxon>
        <taxon>Tagetes</taxon>
    </lineage>
</organism>
<keyword evidence="5" id="KW-1185">Reference proteome</keyword>
<comment type="caution">
    <text evidence="4">The sequence shown here is derived from an EMBL/GenBank/DDBJ whole genome shotgun (WGS) entry which is preliminary data.</text>
</comment>
<feature type="domain" description="Sieve element occlusion C-terminal" evidence="3">
    <location>
        <begin position="314"/>
        <end position="544"/>
    </location>
</feature>
<feature type="coiled-coil region" evidence="1">
    <location>
        <begin position="149"/>
        <end position="176"/>
    </location>
</feature>
<dbReference type="InterPro" id="IPR027942">
    <property type="entry name" value="SEO_N"/>
</dbReference>
<protein>
    <recommendedName>
        <fullName evidence="6">Protein SIEVE ELEMENT OCCLUSION B-like</fullName>
    </recommendedName>
</protein>
<dbReference type="EMBL" id="JAUHHV010000001">
    <property type="protein sequence ID" value="KAK1440915.1"/>
    <property type="molecule type" value="Genomic_DNA"/>
</dbReference>
<evidence type="ECO:0000259" key="3">
    <source>
        <dbReference type="Pfam" id="PF14577"/>
    </source>
</evidence>
<name>A0AAD8LE73_TARER</name>
<evidence type="ECO:0000259" key="2">
    <source>
        <dbReference type="Pfam" id="PF14576"/>
    </source>
</evidence>
<dbReference type="Pfam" id="PF14576">
    <property type="entry name" value="SEO_N"/>
    <property type="match status" value="1"/>
</dbReference>
<reference evidence="4" key="1">
    <citation type="journal article" date="2023" name="bioRxiv">
        <title>Improved chromosome-level genome assembly for marigold (Tagetes erecta).</title>
        <authorList>
            <person name="Jiang F."/>
            <person name="Yuan L."/>
            <person name="Wang S."/>
            <person name="Wang H."/>
            <person name="Xu D."/>
            <person name="Wang A."/>
            <person name="Fan W."/>
        </authorList>
    </citation>
    <scope>NUCLEOTIDE SEQUENCE</scope>
    <source>
        <strain evidence="4">WSJ</strain>
        <tissue evidence="4">Leaf</tissue>
    </source>
</reference>
<dbReference type="GO" id="GO:0010088">
    <property type="term" value="P:phloem development"/>
    <property type="evidence" value="ECO:0007669"/>
    <property type="project" value="InterPro"/>
</dbReference>
<dbReference type="Proteomes" id="UP001229421">
    <property type="component" value="Unassembled WGS sequence"/>
</dbReference>
<dbReference type="PANTHER" id="PTHR33232:SF9">
    <property type="entry name" value="PROTEIN SIEVE ELEMENT OCCLUSION B"/>
    <property type="match status" value="1"/>
</dbReference>
<dbReference type="InterPro" id="IPR039299">
    <property type="entry name" value="SEOA"/>
</dbReference>
<dbReference type="AlphaFoldDB" id="A0AAD8LE73"/>
<evidence type="ECO:0000256" key="1">
    <source>
        <dbReference type="SAM" id="Coils"/>
    </source>
</evidence>
<gene>
    <name evidence="4" type="ORF">QVD17_06749</name>
</gene>